<dbReference type="GO" id="GO:0006508">
    <property type="term" value="P:proteolysis"/>
    <property type="evidence" value="ECO:0007669"/>
    <property type="project" value="InterPro"/>
</dbReference>
<feature type="domain" description="Peptidase C1A papain C-terminal" evidence="3">
    <location>
        <begin position="413"/>
        <end position="620"/>
    </location>
</feature>
<dbReference type="EMBL" id="JALJOR010000012">
    <property type="protein sequence ID" value="KAK9807774.1"/>
    <property type="molecule type" value="Genomic_DNA"/>
</dbReference>
<sequence length="627" mass="67752">MAASSLKRLFFFIDVAGIDLNRKEDFLSGCTIFASFHDLLAALLDAQTASQASSGLEASKSTLTQLARYLAMLATTVFNDLQSETLQGTSPQHVPQHVSGDAAVERPGLLVLVSPTPKSLTDLTAFLDLTATNPLFGQQGLADGEVATALQQAVSPQLVSQFQAAGVRLCWLDSGRDPATPKGPEAVGWRVGCWQAKQKRYAYGVVIEIEDGRSLVHLDAGSRKVVLEDSQKGPDWLHPAGKRLLPDESLPGAEDTVPGKAEQSTSENIEDGIANFIRDNFGHGIVLTSEDLTLASSPFLLAVTLLPLLFAKEDLNLGRSLNRKPPALPAASSDAATMKEVLTRLAEEANILEDDPEAALAEVRRETRERQRAQKQAASRQRGPGVQSQTVNARMQRGVVKAGAFLGRSSLPGGTYVNWTQHIDLGPISSQGTTSFCWVFAVISAVEAVNQITKNVSTRTPLATQELVDCYQLEDQNHFNASQVPAQRCVGTSPELVLAWIFNRGGLQTAESFGPWLGCGARLQPPKCLPAVPAGQKLQAKFSAANITGGPTIPRGSELALKLAIAQQPIIVQVDVRGWEKYVYDKNGQLGGCQRPEYCRPHKWSSRPRTGRVQDALQPDMQPRHVH</sequence>
<dbReference type="GO" id="GO:0008234">
    <property type="term" value="F:cysteine-type peptidase activity"/>
    <property type="evidence" value="ECO:0007669"/>
    <property type="project" value="InterPro"/>
</dbReference>
<comment type="caution">
    <text evidence="4">The sequence shown here is derived from an EMBL/GenBank/DDBJ whole genome shotgun (WGS) entry which is preliminary data.</text>
</comment>
<name>A0AAW1PDH7_9CHLO</name>
<dbReference type="InterPro" id="IPR013128">
    <property type="entry name" value="Peptidase_C1A"/>
</dbReference>
<dbReference type="Pfam" id="PF00112">
    <property type="entry name" value="Peptidase_C1"/>
    <property type="match status" value="1"/>
</dbReference>
<evidence type="ECO:0000313" key="5">
    <source>
        <dbReference type="Proteomes" id="UP001489004"/>
    </source>
</evidence>
<protein>
    <recommendedName>
        <fullName evidence="3">Peptidase C1A papain C-terminal domain-containing protein</fullName>
    </recommendedName>
</protein>
<feature type="region of interest" description="Disordered" evidence="2">
    <location>
        <begin position="363"/>
        <end position="391"/>
    </location>
</feature>
<feature type="region of interest" description="Disordered" evidence="2">
    <location>
        <begin position="601"/>
        <end position="627"/>
    </location>
</feature>
<keyword evidence="5" id="KW-1185">Reference proteome</keyword>
<proteinExistence type="inferred from homology"/>
<dbReference type="AlphaFoldDB" id="A0AAW1PDH7"/>
<feature type="region of interest" description="Disordered" evidence="2">
    <location>
        <begin position="237"/>
        <end position="266"/>
    </location>
</feature>
<dbReference type="PANTHER" id="PTHR12411">
    <property type="entry name" value="CYSTEINE PROTEASE FAMILY C1-RELATED"/>
    <property type="match status" value="1"/>
</dbReference>
<evidence type="ECO:0000256" key="2">
    <source>
        <dbReference type="SAM" id="MobiDB-lite"/>
    </source>
</evidence>
<dbReference type="SMART" id="SM00645">
    <property type="entry name" value="Pept_C1"/>
    <property type="match status" value="1"/>
</dbReference>
<dbReference type="InterPro" id="IPR000668">
    <property type="entry name" value="Peptidase_C1A_C"/>
</dbReference>
<feature type="compositionally biased region" description="Basic and acidic residues" evidence="2">
    <location>
        <begin position="363"/>
        <end position="372"/>
    </location>
</feature>
<dbReference type="Gene3D" id="3.90.70.10">
    <property type="entry name" value="Cysteine proteinases"/>
    <property type="match status" value="1"/>
</dbReference>
<dbReference type="Proteomes" id="UP001489004">
    <property type="component" value="Unassembled WGS sequence"/>
</dbReference>
<dbReference type="SUPFAM" id="SSF54001">
    <property type="entry name" value="Cysteine proteinases"/>
    <property type="match status" value="1"/>
</dbReference>
<comment type="similarity">
    <text evidence="1">Belongs to the peptidase C1 family.</text>
</comment>
<evidence type="ECO:0000259" key="3">
    <source>
        <dbReference type="SMART" id="SM00645"/>
    </source>
</evidence>
<gene>
    <name evidence="4" type="ORF">WJX72_008878</name>
</gene>
<feature type="compositionally biased region" description="Basic residues" evidence="2">
    <location>
        <begin position="601"/>
        <end position="610"/>
    </location>
</feature>
<dbReference type="InterPro" id="IPR038765">
    <property type="entry name" value="Papain-like_cys_pep_sf"/>
</dbReference>
<accession>A0AAW1PDH7</accession>
<evidence type="ECO:0000313" key="4">
    <source>
        <dbReference type="EMBL" id="KAK9807774.1"/>
    </source>
</evidence>
<organism evidence="4 5">
    <name type="scientific">[Myrmecia] bisecta</name>
    <dbReference type="NCBI Taxonomy" id="41462"/>
    <lineage>
        <taxon>Eukaryota</taxon>
        <taxon>Viridiplantae</taxon>
        <taxon>Chlorophyta</taxon>
        <taxon>core chlorophytes</taxon>
        <taxon>Trebouxiophyceae</taxon>
        <taxon>Trebouxiales</taxon>
        <taxon>Trebouxiaceae</taxon>
        <taxon>Myrmecia</taxon>
    </lineage>
</organism>
<reference evidence="4 5" key="1">
    <citation type="journal article" date="2024" name="Nat. Commun.">
        <title>Phylogenomics reveals the evolutionary origins of lichenization in chlorophyte algae.</title>
        <authorList>
            <person name="Puginier C."/>
            <person name="Libourel C."/>
            <person name="Otte J."/>
            <person name="Skaloud P."/>
            <person name="Haon M."/>
            <person name="Grisel S."/>
            <person name="Petersen M."/>
            <person name="Berrin J.G."/>
            <person name="Delaux P.M."/>
            <person name="Dal Grande F."/>
            <person name="Keller J."/>
        </authorList>
    </citation>
    <scope>NUCLEOTIDE SEQUENCE [LARGE SCALE GENOMIC DNA]</scope>
    <source>
        <strain evidence="4 5">SAG 2043</strain>
    </source>
</reference>
<evidence type="ECO:0000256" key="1">
    <source>
        <dbReference type="ARBA" id="ARBA00008455"/>
    </source>
</evidence>